<dbReference type="SUPFAM" id="SSF51556">
    <property type="entry name" value="Metallo-dependent hydrolases"/>
    <property type="match status" value="1"/>
</dbReference>
<evidence type="ECO:0000313" key="3">
    <source>
        <dbReference type="EMBL" id="GCE21958.1"/>
    </source>
</evidence>
<dbReference type="Pfam" id="PF04909">
    <property type="entry name" value="Amidohydro_2"/>
    <property type="match status" value="1"/>
</dbReference>
<dbReference type="GO" id="GO:0005829">
    <property type="term" value="C:cytosol"/>
    <property type="evidence" value="ECO:0007669"/>
    <property type="project" value="TreeGrafter"/>
</dbReference>
<dbReference type="EMBL" id="BIFS01000002">
    <property type="protein sequence ID" value="GCE21958.1"/>
    <property type="molecule type" value="Genomic_DNA"/>
</dbReference>
<name>A0A402AS70_9CHLR</name>
<comment type="caution">
    <text evidence="3">The sequence shown here is derived from an EMBL/GenBank/DDBJ whole genome shotgun (WGS) entry which is preliminary data.</text>
</comment>
<dbReference type="InterPro" id="IPR032465">
    <property type="entry name" value="ACMSD"/>
</dbReference>
<accession>A0A402AS70</accession>
<feature type="domain" description="Amidohydrolase-related" evidence="2">
    <location>
        <begin position="15"/>
        <end position="292"/>
    </location>
</feature>
<proteinExistence type="predicted"/>
<dbReference type="Gene3D" id="3.20.20.140">
    <property type="entry name" value="Metal-dependent hydrolases"/>
    <property type="match status" value="1"/>
</dbReference>
<keyword evidence="1" id="KW-0456">Lyase</keyword>
<protein>
    <submittedName>
        <fullName evidence="3">Amidohydrolase</fullName>
    </submittedName>
</protein>
<keyword evidence="3" id="KW-0378">Hydrolase</keyword>
<dbReference type="GO" id="GO:0016787">
    <property type="term" value="F:hydrolase activity"/>
    <property type="evidence" value="ECO:0007669"/>
    <property type="project" value="UniProtKB-KW"/>
</dbReference>
<evidence type="ECO:0000256" key="1">
    <source>
        <dbReference type="ARBA" id="ARBA00023239"/>
    </source>
</evidence>
<keyword evidence="4" id="KW-1185">Reference proteome</keyword>
<dbReference type="GO" id="GO:0019748">
    <property type="term" value="P:secondary metabolic process"/>
    <property type="evidence" value="ECO:0007669"/>
    <property type="project" value="TreeGrafter"/>
</dbReference>
<sequence length="292" mass="32572">MPHLLDRLLDLDQLRLSEMDAAGIDMQVLSLTTPGTEQLEAGEAVPFARDTNDYLAAAVRRYPERFAAFATLPTAAPEAAADELERTVQTYGFKGALINGHSHGRYLDDPHFWPIFERAAHLQVPLYIHPTPPPQAVIDASYTGHFSAEISDGLATSGWGWHIETAIHVLRIILGGAFDRYPNLQLIICHLGEALPFMLPQLNLRFSQQLTKLQRPVSSYLRENVYYTISGFNFLPSFLTMLLEIGAECIMFSADYPFVSMEQAQTFLAQLPLSPADKARIAHANAERVLHL</sequence>
<dbReference type="InterPro" id="IPR006680">
    <property type="entry name" value="Amidohydro-rel"/>
</dbReference>
<dbReference type="AlphaFoldDB" id="A0A402AS70"/>
<evidence type="ECO:0000313" key="4">
    <source>
        <dbReference type="Proteomes" id="UP000287188"/>
    </source>
</evidence>
<dbReference type="Proteomes" id="UP000287188">
    <property type="component" value="Unassembled WGS sequence"/>
</dbReference>
<dbReference type="InterPro" id="IPR032466">
    <property type="entry name" value="Metal_Hydrolase"/>
</dbReference>
<dbReference type="PANTHER" id="PTHR21240:SF30">
    <property type="entry name" value="AMIDOHYDROLASE-RELATED DOMAIN-CONTAINING PROTEIN-RELATED"/>
    <property type="match status" value="1"/>
</dbReference>
<organism evidence="3 4">
    <name type="scientific">Dictyobacter kobayashii</name>
    <dbReference type="NCBI Taxonomy" id="2014872"/>
    <lineage>
        <taxon>Bacteria</taxon>
        <taxon>Bacillati</taxon>
        <taxon>Chloroflexota</taxon>
        <taxon>Ktedonobacteria</taxon>
        <taxon>Ktedonobacterales</taxon>
        <taxon>Dictyobacteraceae</taxon>
        <taxon>Dictyobacter</taxon>
    </lineage>
</organism>
<dbReference type="PANTHER" id="PTHR21240">
    <property type="entry name" value="2-AMINO-3-CARBOXYLMUCONATE-6-SEMIALDEHYDE DECARBOXYLASE"/>
    <property type="match status" value="1"/>
</dbReference>
<evidence type="ECO:0000259" key="2">
    <source>
        <dbReference type="Pfam" id="PF04909"/>
    </source>
</evidence>
<reference evidence="4" key="1">
    <citation type="submission" date="2018-12" db="EMBL/GenBank/DDBJ databases">
        <title>Tengunoibacter tsumagoiensis gen. nov., sp. nov., Dictyobacter kobayashii sp. nov., D. alpinus sp. nov., and D. joshuensis sp. nov. and description of Dictyobacteraceae fam. nov. within the order Ktedonobacterales isolated from Tengu-no-mugimeshi.</title>
        <authorList>
            <person name="Wang C.M."/>
            <person name="Zheng Y."/>
            <person name="Sakai Y."/>
            <person name="Toyoda A."/>
            <person name="Minakuchi Y."/>
            <person name="Abe K."/>
            <person name="Yokota A."/>
            <person name="Yabe S."/>
        </authorList>
    </citation>
    <scope>NUCLEOTIDE SEQUENCE [LARGE SCALE GENOMIC DNA]</scope>
    <source>
        <strain evidence="4">Uno11</strain>
    </source>
</reference>
<gene>
    <name evidence="3" type="ORF">KDK_57580</name>
</gene>
<dbReference type="GO" id="GO:0016831">
    <property type="term" value="F:carboxy-lyase activity"/>
    <property type="evidence" value="ECO:0007669"/>
    <property type="project" value="InterPro"/>
</dbReference>